<dbReference type="SUPFAM" id="SSF53448">
    <property type="entry name" value="Nucleotide-diphospho-sugar transferases"/>
    <property type="match status" value="1"/>
</dbReference>
<organism evidence="7 8">
    <name type="scientific">Candidatus Lucifugimonas marina</name>
    <dbReference type="NCBI Taxonomy" id="3038979"/>
    <lineage>
        <taxon>Bacteria</taxon>
        <taxon>Bacillati</taxon>
        <taxon>Chloroflexota</taxon>
        <taxon>Dehalococcoidia</taxon>
        <taxon>SAR202 cluster</taxon>
        <taxon>Candidatus Lucifugimonadales</taxon>
        <taxon>Candidatus Lucifugimonadaceae</taxon>
        <taxon>Candidatus Lucifugimonas</taxon>
    </lineage>
</organism>
<protein>
    <submittedName>
        <fullName evidence="7">Glycosyltransferase</fullName>
    </submittedName>
</protein>
<evidence type="ECO:0000313" key="8">
    <source>
        <dbReference type="Proteomes" id="UP001219901"/>
    </source>
</evidence>
<sequence>MLDEDRTSYRADSNKSFVTVAIPVLNEEHHIEQCLASLFDSNYPVEQLEVLVVDGGSTDRTRDLVKGMARKWRQIRLLDNPGRIQATAMNIAISEAGGEILIRLDAHSRYRPQHIERIVETLSNGLAENVGGVQLPVGNGFFAAAAASCLRTSFSMGGSTHRVSTEPEYAESVFLGGWKTETLRDLEGFNPLWKINEDYEMNVRIRESGGRVMVVPELKCEYSVRPNPWALAKQYFRYGFWRMRTIRHHRSAARPRHFVPATLILAMIGAAAGISNGISAGWVIPLIYCMALAIASVNVARSERNFSALLAPAVFALIHLSFGVGTIAGTLRWAADSIPDTGTNTSG</sequence>
<feature type="transmembrane region" description="Helical" evidence="4">
    <location>
        <begin position="280"/>
        <end position="299"/>
    </location>
</feature>
<feature type="domain" description="Glycosyltransferase 2-like" evidence="5">
    <location>
        <begin position="19"/>
        <end position="137"/>
    </location>
</feature>
<evidence type="ECO:0000256" key="1">
    <source>
        <dbReference type="ARBA" id="ARBA00006739"/>
    </source>
</evidence>
<accession>A0AAJ5ZDB5</accession>
<evidence type="ECO:0000256" key="3">
    <source>
        <dbReference type="ARBA" id="ARBA00022679"/>
    </source>
</evidence>
<feature type="transmembrane region" description="Helical" evidence="4">
    <location>
        <begin position="306"/>
        <end position="328"/>
    </location>
</feature>
<name>A0AAJ5ZDB5_9CHLR</name>
<dbReference type="GO" id="GO:0016757">
    <property type="term" value="F:glycosyltransferase activity"/>
    <property type="evidence" value="ECO:0007669"/>
    <property type="project" value="UniProtKB-KW"/>
</dbReference>
<reference evidence="8 9" key="1">
    <citation type="submission" date="2019-11" db="EMBL/GenBank/DDBJ databases">
        <authorList>
            <person name="Cho J.-C."/>
        </authorList>
    </citation>
    <scope>NUCLEOTIDE SEQUENCE [LARGE SCALE GENOMIC DNA]</scope>
    <source>
        <strain evidence="7 8">JH1073</strain>
        <strain evidence="6 9">JH702</strain>
    </source>
</reference>
<dbReference type="InterPro" id="IPR029044">
    <property type="entry name" value="Nucleotide-diphossugar_trans"/>
</dbReference>
<reference evidence="7" key="2">
    <citation type="journal article" date="2023" name="Nat. Commun.">
        <title>Cultivation of marine bacteria of the SAR202 clade.</title>
        <authorList>
            <person name="Lim Y."/>
            <person name="Seo J.H."/>
            <person name="Giovannoni S.J."/>
            <person name="Kang I."/>
            <person name="Cho J.C."/>
        </authorList>
    </citation>
    <scope>NUCLEOTIDE SEQUENCE</scope>
    <source>
        <strain evidence="7">JH1073</strain>
    </source>
</reference>
<dbReference type="Pfam" id="PF00535">
    <property type="entry name" value="Glycos_transf_2"/>
    <property type="match status" value="1"/>
</dbReference>
<keyword evidence="8" id="KW-1185">Reference proteome</keyword>
<keyword evidence="2" id="KW-0328">Glycosyltransferase</keyword>
<reference evidence="8" key="3">
    <citation type="submission" date="2023-06" db="EMBL/GenBank/DDBJ databases">
        <title>Pangenomics reveal diversification of enzyme families and niche specialization in globally abundant SAR202 bacteria.</title>
        <authorList>
            <person name="Saw J.H.W."/>
        </authorList>
    </citation>
    <scope>NUCLEOTIDE SEQUENCE [LARGE SCALE GENOMIC DNA]</scope>
    <source>
        <strain evidence="8">JH1073</strain>
    </source>
</reference>
<proteinExistence type="inferred from homology"/>
<dbReference type="PANTHER" id="PTHR43630:SF1">
    <property type="entry name" value="POLY-BETA-1,6-N-ACETYL-D-GLUCOSAMINE SYNTHASE"/>
    <property type="match status" value="1"/>
</dbReference>
<dbReference type="Proteomes" id="UP001219901">
    <property type="component" value="Chromosome"/>
</dbReference>
<gene>
    <name evidence="6" type="ORF">GKO46_04910</name>
    <name evidence="7" type="ORF">GKO48_04350</name>
</gene>
<evidence type="ECO:0000313" key="6">
    <source>
        <dbReference type="EMBL" id="MDG0866411.1"/>
    </source>
</evidence>
<feature type="transmembrane region" description="Helical" evidence="4">
    <location>
        <begin position="257"/>
        <end position="274"/>
    </location>
</feature>
<dbReference type="Gene3D" id="3.90.550.10">
    <property type="entry name" value="Spore Coat Polysaccharide Biosynthesis Protein SpsA, Chain A"/>
    <property type="match status" value="1"/>
</dbReference>
<evidence type="ECO:0000259" key="5">
    <source>
        <dbReference type="Pfam" id="PF00535"/>
    </source>
</evidence>
<dbReference type="InterPro" id="IPR001173">
    <property type="entry name" value="Glyco_trans_2-like"/>
</dbReference>
<evidence type="ECO:0000256" key="2">
    <source>
        <dbReference type="ARBA" id="ARBA00022676"/>
    </source>
</evidence>
<dbReference type="AlphaFoldDB" id="A0AAJ5ZDB5"/>
<keyword evidence="4" id="KW-0812">Transmembrane</keyword>
<keyword evidence="4" id="KW-1133">Transmembrane helix</keyword>
<evidence type="ECO:0000256" key="4">
    <source>
        <dbReference type="SAM" id="Phobius"/>
    </source>
</evidence>
<dbReference type="EMBL" id="CP046147">
    <property type="protein sequence ID" value="WFG38875.1"/>
    <property type="molecule type" value="Genomic_DNA"/>
</dbReference>
<keyword evidence="4" id="KW-0472">Membrane</keyword>
<dbReference type="PANTHER" id="PTHR43630">
    <property type="entry name" value="POLY-BETA-1,6-N-ACETYL-D-GLUCOSAMINE SYNTHASE"/>
    <property type="match status" value="1"/>
</dbReference>
<dbReference type="Proteomes" id="UP001321249">
    <property type="component" value="Unassembled WGS sequence"/>
</dbReference>
<evidence type="ECO:0000313" key="7">
    <source>
        <dbReference type="EMBL" id="WFG38875.1"/>
    </source>
</evidence>
<evidence type="ECO:0000313" key="9">
    <source>
        <dbReference type="Proteomes" id="UP001321249"/>
    </source>
</evidence>
<dbReference type="CDD" id="cd02525">
    <property type="entry name" value="Succinoglycan_BP_ExoA"/>
    <property type="match status" value="1"/>
</dbReference>
<comment type="similarity">
    <text evidence="1">Belongs to the glycosyltransferase 2 family.</text>
</comment>
<keyword evidence="3" id="KW-0808">Transferase</keyword>
<dbReference type="EMBL" id="WMBE01000001">
    <property type="protein sequence ID" value="MDG0866411.1"/>
    <property type="molecule type" value="Genomic_DNA"/>
</dbReference>